<feature type="domain" description="NHR" evidence="2">
    <location>
        <begin position="1"/>
        <end position="134"/>
    </location>
</feature>
<evidence type="ECO:0000313" key="3">
    <source>
        <dbReference type="EMBL" id="JAT37082.1"/>
    </source>
</evidence>
<evidence type="ECO:0000256" key="1">
    <source>
        <dbReference type="SAM" id="MobiDB-lite"/>
    </source>
</evidence>
<feature type="non-terminal residue" evidence="3">
    <location>
        <position position="1"/>
    </location>
</feature>
<gene>
    <name evidence="3" type="ORF">g.5081</name>
</gene>
<feature type="region of interest" description="Disordered" evidence="1">
    <location>
        <begin position="151"/>
        <end position="188"/>
    </location>
</feature>
<dbReference type="InterPro" id="IPR037962">
    <property type="entry name" value="Neuralized"/>
</dbReference>
<organism evidence="3">
    <name type="scientific">Graphocephala atropunctata</name>
    <dbReference type="NCBI Taxonomy" id="36148"/>
    <lineage>
        <taxon>Eukaryota</taxon>
        <taxon>Metazoa</taxon>
        <taxon>Ecdysozoa</taxon>
        <taxon>Arthropoda</taxon>
        <taxon>Hexapoda</taxon>
        <taxon>Insecta</taxon>
        <taxon>Pterygota</taxon>
        <taxon>Neoptera</taxon>
        <taxon>Paraneoptera</taxon>
        <taxon>Hemiptera</taxon>
        <taxon>Auchenorrhyncha</taxon>
        <taxon>Membracoidea</taxon>
        <taxon>Cicadellidae</taxon>
        <taxon>Cicadellinae</taxon>
        <taxon>Cicadellini</taxon>
        <taxon>Graphocephala</taxon>
    </lineage>
</organism>
<dbReference type="InterPro" id="IPR006573">
    <property type="entry name" value="NHR_dom"/>
</dbReference>
<dbReference type="CDD" id="cd12887">
    <property type="entry name" value="SPRY_NHR_like"/>
    <property type="match status" value="2"/>
</dbReference>
<dbReference type="FunFam" id="2.60.120.920:FF:000001">
    <property type="entry name" value="neuralized-like protein 4 isoform X1"/>
    <property type="match status" value="2"/>
</dbReference>
<proteinExistence type="predicted"/>
<accession>A0A1B6MME0</accession>
<dbReference type="SUPFAM" id="SSF49899">
    <property type="entry name" value="Concanavalin A-like lectins/glucanases"/>
    <property type="match status" value="1"/>
</dbReference>
<dbReference type="PROSITE" id="PS51065">
    <property type="entry name" value="NHR"/>
    <property type="match status" value="2"/>
</dbReference>
<feature type="compositionally biased region" description="Basic and acidic residues" evidence="1">
    <location>
        <begin position="161"/>
        <end position="184"/>
    </location>
</feature>
<dbReference type="AlphaFoldDB" id="A0A1B6MME0"/>
<evidence type="ECO:0000259" key="2">
    <source>
        <dbReference type="PROSITE" id="PS51065"/>
    </source>
</evidence>
<dbReference type="EMBL" id="GEBQ01002895">
    <property type="protein sequence ID" value="JAT37082.1"/>
    <property type="molecule type" value="Transcribed_RNA"/>
</dbReference>
<sequence length="758" mass="83788">LVFTALPLGLDDLLEVAVEQWEGQWAGSMAIGVTCMAPSDKAPPTITAIKDPTWYITGDEVFHNNKVVRSHYCRSLAWLRVGARVGIKRCSDGTLHLFINGHDQGVAAHNVPKWCCYGILDVYGGTVAVRVTSKVSNHINIKGEVTLADPEEELSSACPPSKRDGQELTEELKRMEDSSEKSPPDGDLLPEYCVNEVDWFQLHEIKGRNVQLSSGRLTAKRVGSYNQGVVLTSREILKGQLFQVRIDAINSNWVSSLCIGVTSHPIATFSLPVTAIGLKRDSWIVCSDFVFHNGQKIKNKYGPNLDYVGVGRLVGVLVDQASQLHLYVDGVDQGVAATGIPSSCRVIIDVYGRCEQVTVVNPYEDNASALSLHEELHASIQQENSIEEDNIEECVEPVDFTAHEKADLESHEKECLVLVMEEPLRSKIDKTNENIQSCSLGHTTPSEISPISDIELDPKSIASNENLTLQQLEQQQNIEISRHIAQTNCDHKTSCDLANTSFVKSPMTSKPLVLRSLENSFNSLASNLTPLISPAAAISPPLKPNIDCDYFNACLRLKDTLGLPVGFFSRESAACCYCDMCHSHSSHQSKGEPPALYSVPVQWSRLPLRRRQRTSAAEVDHWHVAFTGTTLGAVRRILDLGELLTPEQLNLNQERSHKSKHDHSDTRQLVLSPTIKYAACTAFSPKHEYIDPKTKKRMVAYAAFQVLVRPGSYKVGPPSVSRVNKPVDPPLDHNSTEWVTKERNSTVLTALLLKLEQA</sequence>
<dbReference type="SMART" id="SM00588">
    <property type="entry name" value="NEUZ"/>
    <property type="match status" value="1"/>
</dbReference>
<dbReference type="InterPro" id="IPR013320">
    <property type="entry name" value="ConA-like_dom_sf"/>
</dbReference>
<name>A0A1B6MME0_9HEMI</name>
<dbReference type="PANTHER" id="PTHR12429:SF14">
    <property type="entry name" value="NEURALIZED-LIKE PROTEIN 4"/>
    <property type="match status" value="1"/>
</dbReference>
<dbReference type="Gene3D" id="2.60.120.920">
    <property type="match status" value="2"/>
</dbReference>
<dbReference type="InterPro" id="IPR043136">
    <property type="entry name" value="B30.2/SPRY_sf"/>
</dbReference>
<feature type="domain" description="NHR" evidence="2">
    <location>
        <begin position="199"/>
        <end position="362"/>
    </location>
</feature>
<dbReference type="Pfam" id="PF07177">
    <property type="entry name" value="Neuralized"/>
    <property type="match status" value="2"/>
</dbReference>
<dbReference type="PANTHER" id="PTHR12429">
    <property type="entry name" value="NEURALIZED"/>
    <property type="match status" value="1"/>
</dbReference>
<dbReference type="GO" id="GO:0061630">
    <property type="term" value="F:ubiquitin protein ligase activity"/>
    <property type="evidence" value="ECO:0007669"/>
    <property type="project" value="TreeGrafter"/>
</dbReference>
<reference evidence="3" key="1">
    <citation type="submission" date="2015-11" db="EMBL/GenBank/DDBJ databases">
        <title>De novo transcriptome assembly of four potential Pierce s Disease insect vectors from Arizona vineyards.</title>
        <authorList>
            <person name="Tassone E.E."/>
        </authorList>
    </citation>
    <scope>NUCLEOTIDE SEQUENCE</scope>
</reference>
<protein>
    <recommendedName>
        <fullName evidence="2">NHR domain-containing protein</fullName>
    </recommendedName>
</protein>